<dbReference type="EMBL" id="JANEYG010000008">
    <property type="protein sequence ID" value="KAJ8921833.1"/>
    <property type="molecule type" value="Genomic_DNA"/>
</dbReference>
<accession>A0AAV8W594</accession>
<name>A0AAV8W594_9CUCU</name>
<evidence type="ECO:0008006" key="3">
    <source>
        <dbReference type="Google" id="ProtNLM"/>
    </source>
</evidence>
<organism evidence="1 2">
    <name type="scientific">Exocentrus adspersus</name>
    <dbReference type="NCBI Taxonomy" id="1586481"/>
    <lineage>
        <taxon>Eukaryota</taxon>
        <taxon>Metazoa</taxon>
        <taxon>Ecdysozoa</taxon>
        <taxon>Arthropoda</taxon>
        <taxon>Hexapoda</taxon>
        <taxon>Insecta</taxon>
        <taxon>Pterygota</taxon>
        <taxon>Neoptera</taxon>
        <taxon>Endopterygota</taxon>
        <taxon>Coleoptera</taxon>
        <taxon>Polyphaga</taxon>
        <taxon>Cucujiformia</taxon>
        <taxon>Chrysomeloidea</taxon>
        <taxon>Cerambycidae</taxon>
        <taxon>Lamiinae</taxon>
        <taxon>Acanthocinini</taxon>
        <taxon>Exocentrus</taxon>
    </lineage>
</organism>
<comment type="caution">
    <text evidence="1">The sequence shown here is derived from an EMBL/GenBank/DDBJ whole genome shotgun (WGS) entry which is preliminary data.</text>
</comment>
<dbReference type="AlphaFoldDB" id="A0AAV8W594"/>
<protein>
    <recommendedName>
        <fullName evidence="3">HAUS augmin-like complex subunit 7</fullName>
    </recommendedName>
</protein>
<dbReference type="Proteomes" id="UP001159042">
    <property type="component" value="Unassembled WGS sequence"/>
</dbReference>
<reference evidence="1 2" key="1">
    <citation type="journal article" date="2023" name="Insect Mol. Biol.">
        <title>Genome sequencing provides insights into the evolution of gene families encoding plant cell wall-degrading enzymes in longhorned beetles.</title>
        <authorList>
            <person name="Shin N.R."/>
            <person name="Okamura Y."/>
            <person name="Kirsch R."/>
            <person name="Pauchet Y."/>
        </authorList>
    </citation>
    <scope>NUCLEOTIDE SEQUENCE [LARGE SCALE GENOMIC DNA]</scope>
    <source>
        <strain evidence="1">EAD_L_NR</strain>
    </source>
</reference>
<proteinExistence type="predicted"/>
<keyword evidence="2" id="KW-1185">Reference proteome</keyword>
<evidence type="ECO:0000313" key="1">
    <source>
        <dbReference type="EMBL" id="KAJ8921833.1"/>
    </source>
</evidence>
<sequence length="288" mass="33434">MEMLPFIKNCLLIHNYPLIHSMNEEEIADIFKVSNRCFLISWMLKLLDKAYEELLENSENDKELLGNCVYEIGFCTHKEKLSFITGELPVPRQVKIIYNLFKYIEQIKLCPKEEIKPCVTTDELLSLINTDLNLFPMYGEVKTLKPSQITLNLIELEENINDIKRSLLPHDSKNLLDAEILKNLQGFADNLTLNFPKITNALESVSRSKDMEAHSEITLKPDSVELIKKCSENMKIISQFIKDINTIQDFEKQDLSTISGQNRDDSIYEMVKTLHRDVLTVLRYNRCL</sequence>
<evidence type="ECO:0000313" key="2">
    <source>
        <dbReference type="Proteomes" id="UP001159042"/>
    </source>
</evidence>
<gene>
    <name evidence="1" type="ORF">NQ315_008465</name>
</gene>